<dbReference type="InterPro" id="IPR038408">
    <property type="entry name" value="GNK2_sf"/>
</dbReference>
<dbReference type="PROSITE" id="PS50011">
    <property type="entry name" value="PROTEIN_KINASE_DOM"/>
    <property type="match status" value="1"/>
</dbReference>
<dbReference type="InterPro" id="IPR011009">
    <property type="entry name" value="Kinase-like_dom_sf"/>
</dbReference>
<dbReference type="InterPro" id="IPR017441">
    <property type="entry name" value="Protein_kinase_ATP_BS"/>
</dbReference>
<feature type="domain" description="Gnk2-homologous" evidence="15">
    <location>
        <begin position="11"/>
        <end position="112"/>
    </location>
</feature>
<dbReference type="InterPro" id="IPR000719">
    <property type="entry name" value="Prot_kinase_dom"/>
</dbReference>
<keyword evidence="4" id="KW-0732">Signal</keyword>
<dbReference type="FunFam" id="3.30.430.20:FF:000005">
    <property type="entry name" value="Cysteine-rich receptor-like protein kinase 2"/>
    <property type="match status" value="1"/>
</dbReference>
<keyword evidence="9" id="KW-0675">Receptor</keyword>
<keyword evidence="13" id="KW-1133">Transmembrane helix</keyword>
<keyword evidence="5" id="KW-0677">Repeat</keyword>
<dbReference type="InterPro" id="IPR002902">
    <property type="entry name" value="GNK2"/>
</dbReference>
<evidence type="ECO:0000256" key="7">
    <source>
        <dbReference type="ARBA" id="ARBA00022777"/>
    </source>
</evidence>
<comment type="caution">
    <text evidence="16">The sequence shown here is derived from an EMBL/GenBank/DDBJ whole genome shotgun (WGS) entry which is preliminary data.</text>
</comment>
<evidence type="ECO:0000256" key="8">
    <source>
        <dbReference type="ARBA" id="ARBA00022840"/>
    </source>
</evidence>
<dbReference type="PROSITE" id="PS00107">
    <property type="entry name" value="PROTEIN_KINASE_ATP"/>
    <property type="match status" value="1"/>
</dbReference>
<organism evidence="16 17">
    <name type="scientific">Quercus suber</name>
    <name type="common">Cork oak</name>
    <dbReference type="NCBI Taxonomy" id="58331"/>
    <lineage>
        <taxon>Eukaryota</taxon>
        <taxon>Viridiplantae</taxon>
        <taxon>Streptophyta</taxon>
        <taxon>Embryophyta</taxon>
        <taxon>Tracheophyta</taxon>
        <taxon>Spermatophyta</taxon>
        <taxon>Magnoliopsida</taxon>
        <taxon>eudicotyledons</taxon>
        <taxon>Gunneridae</taxon>
        <taxon>Pentapetalae</taxon>
        <taxon>rosids</taxon>
        <taxon>fabids</taxon>
        <taxon>Fagales</taxon>
        <taxon>Fagaceae</taxon>
        <taxon>Quercus</taxon>
    </lineage>
</organism>
<dbReference type="GO" id="GO:0005524">
    <property type="term" value="F:ATP binding"/>
    <property type="evidence" value="ECO:0007669"/>
    <property type="project" value="UniProtKB-UniRule"/>
</dbReference>
<evidence type="ECO:0000256" key="1">
    <source>
        <dbReference type="ARBA" id="ARBA00022527"/>
    </source>
</evidence>
<dbReference type="InterPro" id="IPR052059">
    <property type="entry name" value="CR_Ser/Thr_kinase"/>
</dbReference>
<dbReference type="Pfam" id="PF01657">
    <property type="entry name" value="Stress-antifung"/>
    <property type="match status" value="2"/>
</dbReference>
<dbReference type="SUPFAM" id="SSF56112">
    <property type="entry name" value="Protein kinase-like (PK-like)"/>
    <property type="match status" value="1"/>
</dbReference>
<evidence type="ECO:0000256" key="9">
    <source>
        <dbReference type="ARBA" id="ARBA00023170"/>
    </source>
</evidence>
<gene>
    <name evidence="16" type="primary">CRK2_0</name>
    <name evidence="16" type="ORF">CFP56_014856</name>
</gene>
<dbReference type="Proteomes" id="UP000237347">
    <property type="component" value="Unassembled WGS sequence"/>
</dbReference>
<dbReference type="GO" id="GO:0004674">
    <property type="term" value="F:protein serine/threonine kinase activity"/>
    <property type="evidence" value="ECO:0007669"/>
    <property type="project" value="UniProtKB-KW"/>
</dbReference>
<feature type="domain" description="Protein kinase" evidence="14">
    <location>
        <begin position="309"/>
        <end position="519"/>
    </location>
</feature>
<feature type="domain" description="Gnk2-homologous" evidence="15">
    <location>
        <begin position="117"/>
        <end position="222"/>
    </location>
</feature>
<comment type="catalytic activity">
    <reaction evidence="11">
        <text>L-threonyl-[protein] + ATP = O-phospho-L-threonyl-[protein] + ADP + H(+)</text>
        <dbReference type="Rhea" id="RHEA:46608"/>
        <dbReference type="Rhea" id="RHEA-COMP:11060"/>
        <dbReference type="Rhea" id="RHEA-COMP:11605"/>
        <dbReference type="ChEBI" id="CHEBI:15378"/>
        <dbReference type="ChEBI" id="CHEBI:30013"/>
        <dbReference type="ChEBI" id="CHEBI:30616"/>
        <dbReference type="ChEBI" id="CHEBI:61977"/>
        <dbReference type="ChEBI" id="CHEBI:456216"/>
    </reaction>
</comment>
<protein>
    <submittedName>
        <fullName evidence="16">Cysteine-rich receptor-like protein kinase 2</fullName>
    </submittedName>
</protein>
<feature type="transmembrane region" description="Helical" evidence="13">
    <location>
        <begin position="240"/>
        <end position="263"/>
    </location>
</feature>
<evidence type="ECO:0000259" key="14">
    <source>
        <dbReference type="PROSITE" id="PS50011"/>
    </source>
</evidence>
<dbReference type="EMBL" id="PKMF04000233">
    <property type="protein sequence ID" value="KAK7841799.1"/>
    <property type="molecule type" value="Genomic_DNA"/>
</dbReference>
<sequence>MLETALGDPPSQIVQVTCGDQLVQNTTAFSLNFASTMENINQQMQASGFGVAVKGSDPDTNYGLGQCYEDLSLLDCELCYAEECTAIPQCYPYNSGRIYLNGCFMRYENYSFFQENTRPGDRAVFGNTTGKNPTFKESVKQALNRAIVAAPHQIGHATAQEAVLGVVNESVYVLADCWMTLNASSCKACLENSSASILECLPQSKGRALNTGCFMRYSDKDFLNKGLGTRSSKGTTTKTVFLVVSFLAVVVVGIAVGLHIWIWSHKITEETRSSKKKKKKSLFGEKAGANTDCSLNFKYSTLEKATGAFDNANKLGQGGFGTVYKGILPDGREVAVKRLFFNKRQRAVDFYNEINIISSVEHKNLVRLLGCGCSGPESLLVYELLPKKVKSLDQFLFGNYQSFTFILVLHCTNFLNEFIDMPPEYLAYGHLTKMVDVYSFGVLPLEIVTGRQNNKGKTLEYSDSLITTTWKHFLSGTVEQLYDPNLMLHNQHNNNVENEISREVHIGLLSVLCTQEIHH</sequence>
<evidence type="ECO:0000256" key="10">
    <source>
        <dbReference type="ARBA" id="ARBA00047558"/>
    </source>
</evidence>
<evidence type="ECO:0000313" key="16">
    <source>
        <dbReference type="EMBL" id="KAK7841799.1"/>
    </source>
</evidence>
<keyword evidence="8 12" id="KW-0067">ATP-binding</keyword>
<dbReference type="Gene3D" id="3.30.430.20">
    <property type="entry name" value="Gnk2 domain, C-X8-C-X2-C motif"/>
    <property type="match status" value="2"/>
</dbReference>
<feature type="binding site" evidence="12">
    <location>
        <position position="337"/>
    </location>
    <ligand>
        <name>ATP</name>
        <dbReference type="ChEBI" id="CHEBI:30616"/>
    </ligand>
</feature>
<evidence type="ECO:0000313" key="17">
    <source>
        <dbReference type="Proteomes" id="UP000237347"/>
    </source>
</evidence>
<evidence type="ECO:0000256" key="13">
    <source>
        <dbReference type="SAM" id="Phobius"/>
    </source>
</evidence>
<dbReference type="InterPro" id="IPR001245">
    <property type="entry name" value="Ser-Thr/Tyr_kinase_cat_dom"/>
</dbReference>
<evidence type="ECO:0000256" key="3">
    <source>
        <dbReference type="ARBA" id="ARBA00022679"/>
    </source>
</evidence>
<reference evidence="16 17" key="1">
    <citation type="journal article" date="2018" name="Sci. Data">
        <title>The draft genome sequence of cork oak.</title>
        <authorList>
            <person name="Ramos A.M."/>
            <person name="Usie A."/>
            <person name="Barbosa P."/>
            <person name="Barros P.M."/>
            <person name="Capote T."/>
            <person name="Chaves I."/>
            <person name="Simoes F."/>
            <person name="Abreu I."/>
            <person name="Carrasquinho I."/>
            <person name="Faro C."/>
            <person name="Guimaraes J.B."/>
            <person name="Mendonca D."/>
            <person name="Nobrega F."/>
            <person name="Rodrigues L."/>
            <person name="Saibo N.J.M."/>
            <person name="Varela M.C."/>
            <person name="Egas C."/>
            <person name="Matos J."/>
            <person name="Miguel C.M."/>
            <person name="Oliveira M.M."/>
            <person name="Ricardo C.P."/>
            <person name="Goncalves S."/>
        </authorList>
    </citation>
    <scope>NUCLEOTIDE SEQUENCE [LARGE SCALE GENOMIC DNA]</scope>
    <source>
        <strain evidence="17">cv. HL8</strain>
    </source>
</reference>
<name>A0AAW0KTE9_QUESU</name>
<accession>A0AAW0KTE9</accession>
<keyword evidence="13" id="KW-0812">Transmembrane</keyword>
<evidence type="ECO:0000256" key="5">
    <source>
        <dbReference type="ARBA" id="ARBA00022737"/>
    </source>
</evidence>
<keyword evidence="1" id="KW-0723">Serine/threonine-protein kinase</keyword>
<dbReference type="PROSITE" id="PS51473">
    <property type="entry name" value="GNK2"/>
    <property type="match status" value="2"/>
</dbReference>
<keyword evidence="13" id="KW-0472">Membrane</keyword>
<dbReference type="AlphaFoldDB" id="A0AAW0KTE9"/>
<dbReference type="Pfam" id="PF07714">
    <property type="entry name" value="PK_Tyr_Ser-Thr"/>
    <property type="match status" value="1"/>
</dbReference>
<keyword evidence="3" id="KW-0808">Transferase</keyword>
<keyword evidence="7" id="KW-0418">Kinase</keyword>
<dbReference type="CDD" id="cd23509">
    <property type="entry name" value="Gnk2-like"/>
    <property type="match status" value="2"/>
</dbReference>
<evidence type="ECO:0000256" key="6">
    <source>
        <dbReference type="ARBA" id="ARBA00022741"/>
    </source>
</evidence>
<keyword evidence="2" id="KW-0597">Phosphoprotein</keyword>
<comment type="catalytic activity">
    <reaction evidence="10">
        <text>L-seryl-[protein] + ATP = O-phospho-L-seryl-[protein] + ADP + H(+)</text>
        <dbReference type="Rhea" id="RHEA:17989"/>
        <dbReference type="Rhea" id="RHEA-COMP:9863"/>
        <dbReference type="Rhea" id="RHEA-COMP:11604"/>
        <dbReference type="ChEBI" id="CHEBI:15378"/>
        <dbReference type="ChEBI" id="CHEBI:29999"/>
        <dbReference type="ChEBI" id="CHEBI:30616"/>
        <dbReference type="ChEBI" id="CHEBI:83421"/>
        <dbReference type="ChEBI" id="CHEBI:456216"/>
    </reaction>
</comment>
<proteinExistence type="predicted"/>
<dbReference type="PANTHER" id="PTHR47973">
    <property type="entry name" value="CYSTEINE-RICH RECEPTOR-LIKE PROTEIN KINASE 3"/>
    <property type="match status" value="1"/>
</dbReference>
<evidence type="ECO:0000256" key="11">
    <source>
        <dbReference type="ARBA" id="ARBA00047951"/>
    </source>
</evidence>
<dbReference type="Gene3D" id="1.10.510.10">
    <property type="entry name" value="Transferase(Phosphotransferase) domain 1"/>
    <property type="match status" value="1"/>
</dbReference>
<dbReference type="Gene3D" id="3.30.200.20">
    <property type="entry name" value="Phosphorylase Kinase, domain 1"/>
    <property type="match status" value="1"/>
</dbReference>
<evidence type="ECO:0000259" key="15">
    <source>
        <dbReference type="PROSITE" id="PS51473"/>
    </source>
</evidence>
<keyword evidence="17" id="KW-1185">Reference proteome</keyword>
<evidence type="ECO:0000256" key="4">
    <source>
        <dbReference type="ARBA" id="ARBA00022729"/>
    </source>
</evidence>
<keyword evidence="6 12" id="KW-0547">Nucleotide-binding</keyword>
<dbReference type="FunFam" id="3.30.200.20:FF:001208">
    <property type="entry name" value="Putative DUF26-domain receptor-like protein kinase family protein"/>
    <property type="match status" value="1"/>
</dbReference>
<evidence type="ECO:0000256" key="12">
    <source>
        <dbReference type="PROSITE-ProRule" id="PRU10141"/>
    </source>
</evidence>
<evidence type="ECO:0000256" key="2">
    <source>
        <dbReference type="ARBA" id="ARBA00022553"/>
    </source>
</evidence>
<dbReference type="FunFam" id="3.30.430.20:FF:000015">
    <property type="entry name" value="Cysteine-rich receptor-like protein kinase 3"/>
    <property type="match status" value="1"/>
</dbReference>